<evidence type="ECO:0000256" key="1">
    <source>
        <dbReference type="SAM" id="MobiDB-lite"/>
    </source>
</evidence>
<sequence>MNKSLNRENTDILIMMIAEEQIIRGGDEDKRYQRDIERGREKNGPSKGCNIN</sequence>
<feature type="region of interest" description="Disordered" evidence="1">
    <location>
        <begin position="26"/>
        <end position="52"/>
    </location>
</feature>
<organism evidence="2 3">
    <name type="scientific">Lupinus luteus</name>
    <name type="common">European yellow lupine</name>
    <dbReference type="NCBI Taxonomy" id="3873"/>
    <lineage>
        <taxon>Eukaryota</taxon>
        <taxon>Viridiplantae</taxon>
        <taxon>Streptophyta</taxon>
        <taxon>Embryophyta</taxon>
        <taxon>Tracheophyta</taxon>
        <taxon>Spermatophyta</taxon>
        <taxon>Magnoliopsida</taxon>
        <taxon>eudicotyledons</taxon>
        <taxon>Gunneridae</taxon>
        <taxon>Pentapetalae</taxon>
        <taxon>rosids</taxon>
        <taxon>fabids</taxon>
        <taxon>Fabales</taxon>
        <taxon>Fabaceae</taxon>
        <taxon>Papilionoideae</taxon>
        <taxon>50 kb inversion clade</taxon>
        <taxon>genistoids sensu lato</taxon>
        <taxon>core genistoids</taxon>
        <taxon>Genisteae</taxon>
        <taxon>Lupinus</taxon>
    </lineage>
</organism>
<keyword evidence="3" id="KW-1185">Reference proteome</keyword>
<evidence type="ECO:0000313" key="2">
    <source>
        <dbReference type="EMBL" id="CAL0327129.1"/>
    </source>
</evidence>
<gene>
    <name evidence="2" type="ORF">LLUT_LOCUS28189</name>
</gene>
<reference evidence="2 3" key="1">
    <citation type="submission" date="2024-03" db="EMBL/GenBank/DDBJ databases">
        <authorList>
            <person name="Martinez-Hernandez J."/>
        </authorList>
    </citation>
    <scope>NUCLEOTIDE SEQUENCE [LARGE SCALE GENOMIC DNA]</scope>
</reference>
<name>A0AAV1Y105_LUPLU</name>
<evidence type="ECO:0000313" key="3">
    <source>
        <dbReference type="Proteomes" id="UP001497480"/>
    </source>
</evidence>
<accession>A0AAV1Y105</accession>
<protein>
    <submittedName>
        <fullName evidence="2">Uncharacterized protein</fullName>
    </submittedName>
</protein>
<dbReference type="Proteomes" id="UP001497480">
    <property type="component" value="Unassembled WGS sequence"/>
</dbReference>
<dbReference type="AlphaFoldDB" id="A0AAV1Y105"/>
<dbReference type="EMBL" id="CAXHTB010000020">
    <property type="protein sequence ID" value="CAL0327129.1"/>
    <property type="molecule type" value="Genomic_DNA"/>
</dbReference>
<feature type="compositionally biased region" description="Basic and acidic residues" evidence="1">
    <location>
        <begin position="26"/>
        <end position="44"/>
    </location>
</feature>
<proteinExistence type="predicted"/>
<comment type="caution">
    <text evidence="2">The sequence shown here is derived from an EMBL/GenBank/DDBJ whole genome shotgun (WGS) entry which is preliminary data.</text>
</comment>